<dbReference type="PANTHER" id="PTHR43169:SF2">
    <property type="entry name" value="NAD_GMP SYNTHASE DOMAIN-CONTAINING PROTEIN"/>
    <property type="match status" value="1"/>
</dbReference>
<proteinExistence type="predicted"/>
<protein>
    <submittedName>
        <fullName evidence="2">ATP-dependent sacrificial sulfur transferase LarE</fullName>
    </submittedName>
</protein>
<evidence type="ECO:0000313" key="2">
    <source>
        <dbReference type="EMBL" id="MFD1054139.1"/>
    </source>
</evidence>
<accession>A0ABW3MXI9</accession>
<dbReference type="Proteomes" id="UP001597046">
    <property type="component" value="Unassembled WGS sequence"/>
</dbReference>
<dbReference type="PIRSF" id="PIRSF006661">
    <property type="entry name" value="PP-lp_UCP006661"/>
    <property type="match status" value="1"/>
</dbReference>
<reference evidence="3" key="1">
    <citation type="journal article" date="2019" name="Int. J. Syst. Evol. Microbiol.">
        <title>The Global Catalogue of Microorganisms (GCM) 10K type strain sequencing project: providing services to taxonomists for standard genome sequencing and annotation.</title>
        <authorList>
            <consortium name="The Broad Institute Genomics Platform"/>
            <consortium name="The Broad Institute Genome Sequencing Center for Infectious Disease"/>
            <person name="Wu L."/>
            <person name="Ma J."/>
        </authorList>
    </citation>
    <scope>NUCLEOTIDE SEQUENCE [LARGE SCALE GENOMIC DNA]</scope>
    <source>
        <strain evidence="3">CCUG 57508</strain>
    </source>
</reference>
<evidence type="ECO:0000313" key="3">
    <source>
        <dbReference type="Proteomes" id="UP001597046"/>
    </source>
</evidence>
<dbReference type="CDD" id="cd01990">
    <property type="entry name" value="LarE-like"/>
    <property type="match status" value="1"/>
</dbReference>
<dbReference type="Pfam" id="PF00733">
    <property type="entry name" value="Asn_synthase"/>
    <property type="match status" value="1"/>
</dbReference>
<keyword evidence="3" id="KW-1185">Reference proteome</keyword>
<dbReference type="SUPFAM" id="SSF52402">
    <property type="entry name" value="Adenine nucleotide alpha hydrolases-like"/>
    <property type="match status" value="1"/>
</dbReference>
<dbReference type="InterPro" id="IPR052188">
    <property type="entry name" value="Ni-pincer_cofactor_biosynth"/>
</dbReference>
<name>A0ABW3MXI9_9MICO</name>
<dbReference type="Gene3D" id="3.40.50.620">
    <property type="entry name" value="HUPs"/>
    <property type="match status" value="1"/>
</dbReference>
<comment type="caution">
    <text evidence="2">The sequence shown here is derived from an EMBL/GenBank/DDBJ whole genome shotgun (WGS) entry which is preliminary data.</text>
</comment>
<dbReference type="EMBL" id="JBHTKH010000003">
    <property type="protein sequence ID" value="MFD1054139.1"/>
    <property type="molecule type" value="Genomic_DNA"/>
</dbReference>
<dbReference type="InterPro" id="IPR005232">
    <property type="entry name" value="LarE"/>
</dbReference>
<keyword evidence="2" id="KW-0808">Transferase</keyword>
<feature type="domain" description="Asparagine synthetase" evidence="1">
    <location>
        <begin position="40"/>
        <end position="110"/>
    </location>
</feature>
<dbReference type="RefSeq" id="WP_386052030.1">
    <property type="nucleotide sequence ID" value="NZ_JBHTKH010000003.1"/>
</dbReference>
<dbReference type="NCBIfam" id="TIGR00268">
    <property type="entry name" value="ATP-dependent sacrificial sulfur transferase LarE"/>
    <property type="match status" value="1"/>
</dbReference>
<gene>
    <name evidence="2" type="primary">larE</name>
    <name evidence="2" type="ORF">ACFQ2V_07470</name>
</gene>
<organism evidence="2 3">
    <name type="scientific">Terrabacter terrigena</name>
    <dbReference type="NCBI Taxonomy" id="574718"/>
    <lineage>
        <taxon>Bacteria</taxon>
        <taxon>Bacillati</taxon>
        <taxon>Actinomycetota</taxon>
        <taxon>Actinomycetes</taxon>
        <taxon>Micrococcales</taxon>
        <taxon>Intrasporangiaceae</taxon>
        <taxon>Terrabacter</taxon>
    </lineage>
</organism>
<dbReference type="InterPro" id="IPR014729">
    <property type="entry name" value="Rossmann-like_a/b/a_fold"/>
</dbReference>
<dbReference type="InterPro" id="IPR001962">
    <property type="entry name" value="Asn_synthase"/>
</dbReference>
<dbReference type="PANTHER" id="PTHR43169">
    <property type="entry name" value="EXSB FAMILY PROTEIN"/>
    <property type="match status" value="1"/>
</dbReference>
<dbReference type="GO" id="GO:0016740">
    <property type="term" value="F:transferase activity"/>
    <property type="evidence" value="ECO:0007669"/>
    <property type="project" value="UniProtKB-KW"/>
</dbReference>
<sequence length="298" mass="31241">MTTRVTVTDDDGADLPSDLAPLSARVAHALRAGMPSDPVGRVGVAFSGGVDSSLLLALAARTLGVDQVVAVLGVSPSLAADERRGAHDVAAHLGVALVEVSTHEGDNPAYRRNGPDRCFHCKDELFTRISDEVAGRHGLVAVAYGENADDARRPDRPGARAATNHRVLRPLADAGLTKAEVRSLARALGLPNADKPAAPCLASRIPHFTEVDATRLAQVEAAEHALRAMGFVDSRVRHHGDVARVELPADDLVRAVSPDVRDRLVAGVTAAGFRFVALDLAGIQSGAFTLPLVEVTRG</sequence>
<evidence type="ECO:0000259" key="1">
    <source>
        <dbReference type="Pfam" id="PF00733"/>
    </source>
</evidence>